<evidence type="ECO:0000313" key="2">
    <source>
        <dbReference type="EMBL" id="EJP73004.1"/>
    </source>
</evidence>
<keyword evidence="1" id="KW-0812">Transmembrane</keyword>
<dbReference type="NCBIfam" id="TIGR03505">
    <property type="entry name" value="FimV_core"/>
    <property type="match status" value="1"/>
</dbReference>
<reference evidence="2 3" key="1">
    <citation type="journal article" date="2012" name="ISME J.">
        <title>Genomic insights to SAR86, an abundant and uncultivated marine bacterial lineage.</title>
        <authorList>
            <person name="Dupont C.L."/>
            <person name="Rusch D.B."/>
            <person name="Yooseph S."/>
            <person name="Lombardo M.J."/>
            <person name="Richter R.A."/>
            <person name="Valas R."/>
            <person name="Novotny M."/>
            <person name="Yee-Greenbaum J."/>
            <person name="Selengut J.D."/>
            <person name="Haft D.H."/>
            <person name="Halpern A.L."/>
            <person name="Lasken R.S."/>
            <person name="Nealson K."/>
            <person name="Friedman R."/>
            <person name="Venter J.C."/>
        </authorList>
    </citation>
    <scope>NUCLEOTIDE SEQUENCE [LARGE SCALE GENOMIC DNA]</scope>
</reference>
<dbReference type="Proteomes" id="UP000010116">
    <property type="component" value="Unassembled WGS sequence"/>
</dbReference>
<sequence>MIKIRSKIFLFIFFSLAIHADIKLSSPIVDLNSTNQRTIEFKIRNAELKESEIELFSYKTTEPLIGIVEYSLLQTFPNYQSYKLVLNENFTDEYISFTIKISSEYKKDIFIFLPAKPNVSIKEKIPLVKKPLPAKKISDDSEVNDQQELTKEKPEDSFLKIVKAEEITTIWSIASEIASENSVSIYKVMWSIYLGNKDSFINKNINRVRSDIDLVIPKLSIIKNISEQDARKSILAMNQSYQQSFVKASQSLLKLTAPKIQKPDSQDNISAVEVEEKPSIIQAEYTDLEPENIIEQNTKTISIGNTNDAIEELIEKPDDENRTSKNSGLNIWDLLFVAAISVASGVLISLIYIQLKTNKSKKVAYDFDEPKDDHSKVQGLPDNLSVENNKDEQELDLAFTYFEMGKIDLALNILEKLKRETSNTDIRNQAISLIARIKE</sequence>
<evidence type="ECO:0000313" key="3">
    <source>
        <dbReference type="Proteomes" id="UP000010116"/>
    </source>
</evidence>
<dbReference type="HOGENOM" id="CLU_618045_0_0_6"/>
<name>J4KSN3_9GAMM</name>
<keyword evidence="1" id="KW-1133">Transmembrane helix</keyword>
<dbReference type="InterPro" id="IPR020012">
    <property type="entry name" value="LysM_FimV"/>
</dbReference>
<keyword evidence="1" id="KW-0472">Membrane</keyword>
<gene>
    <name evidence="2" type="primary">fimV</name>
    <name evidence="2" type="ORF">NT02SARS_0798</name>
</gene>
<organism evidence="2 3">
    <name type="scientific">SAR86 cluster bacterium SAR86B</name>
    <dbReference type="NCBI Taxonomy" id="1123867"/>
    <lineage>
        <taxon>Bacteria</taxon>
        <taxon>Pseudomonadati</taxon>
        <taxon>Pseudomonadota</taxon>
        <taxon>Gammaproteobacteria</taxon>
        <taxon>SAR86 cluster</taxon>
    </lineage>
</organism>
<feature type="transmembrane region" description="Helical" evidence="1">
    <location>
        <begin position="331"/>
        <end position="353"/>
    </location>
</feature>
<dbReference type="EMBL" id="JH611185">
    <property type="protein sequence ID" value="EJP73004.1"/>
    <property type="molecule type" value="Genomic_DNA"/>
</dbReference>
<protein>
    <submittedName>
        <fullName evidence="2">FimV N-terminal domain protein</fullName>
    </submittedName>
</protein>
<proteinExistence type="predicted"/>
<dbReference type="AlphaFoldDB" id="J4KSN3"/>
<accession>J4KSN3</accession>
<evidence type="ECO:0000256" key="1">
    <source>
        <dbReference type="SAM" id="Phobius"/>
    </source>
</evidence>